<dbReference type="Pfam" id="PF14028">
    <property type="entry name" value="Lant_dehydr_C"/>
    <property type="match status" value="1"/>
</dbReference>
<organism evidence="3 4">
    <name type="scientific">Blautia pseudococcoides</name>
    <dbReference type="NCBI Taxonomy" id="1796616"/>
    <lineage>
        <taxon>Bacteria</taxon>
        <taxon>Bacillati</taxon>
        <taxon>Bacillota</taxon>
        <taxon>Clostridia</taxon>
        <taxon>Lachnospirales</taxon>
        <taxon>Lachnospiraceae</taxon>
        <taxon>Blautia</taxon>
    </lineage>
</organism>
<dbReference type="AlphaFoldDB" id="A0A1C7I9Z6"/>
<feature type="domain" description="Thiopeptide-type bacteriocin biosynthesis" evidence="2">
    <location>
        <begin position="746"/>
        <end position="1003"/>
    </location>
</feature>
<proteinExistence type="predicted"/>
<dbReference type="InterPro" id="IPR023809">
    <property type="entry name" value="Thiopep_bacteriocin_synth_dom"/>
</dbReference>
<dbReference type="KEGG" id="byl:A4V09_08150"/>
<dbReference type="RefSeq" id="WP_065541931.1">
    <property type="nucleotide sequence ID" value="NZ_CP015405.2"/>
</dbReference>
<dbReference type="Proteomes" id="UP000092574">
    <property type="component" value="Chromosome"/>
</dbReference>
<dbReference type="Pfam" id="PF04738">
    <property type="entry name" value="Lant_dehydr_N"/>
    <property type="match status" value="1"/>
</dbReference>
<feature type="domain" description="Lantibiotic dehydratase N-terminal" evidence="1">
    <location>
        <begin position="36"/>
        <end position="674"/>
    </location>
</feature>
<dbReference type="InterPro" id="IPR006827">
    <property type="entry name" value="Lant_deHydtase_N"/>
</dbReference>
<protein>
    <recommendedName>
        <fullName evidence="5">Thiopeptide-type bacteriocin biosynthesis protein</fullName>
    </recommendedName>
</protein>
<dbReference type="EMBL" id="CP015405">
    <property type="protein sequence ID" value="ANU75744.1"/>
    <property type="molecule type" value="Genomic_DNA"/>
</dbReference>
<evidence type="ECO:0008006" key="5">
    <source>
        <dbReference type="Google" id="ProtNLM"/>
    </source>
</evidence>
<reference evidence="3" key="1">
    <citation type="submission" date="2017-04" db="EMBL/GenBank/DDBJ databases">
        <title>Complete Genome Sequences of Twelve Strains of a Stable Defined Moderately Diverse Mouse Microbiota 2 (sDMDMm2).</title>
        <authorList>
            <person name="Uchimura Y."/>
            <person name="Wyss M."/>
            <person name="Brugiroux S."/>
            <person name="Limenitakis J.P."/>
            <person name="Stecher B."/>
            <person name="McCoy K.D."/>
            <person name="Macpherson A.J."/>
        </authorList>
    </citation>
    <scope>NUCLEOTIDE SEQUENCE</scope>
    <source>
        <strain evidence="3">YL58</strain>
    </source>
</reference>
<evidence type="ECO:0000313" key="3">
    <source>
        <dbReference type="EMBL" id="ANU75744.1"/>
    </source>
</evidence>
<evidence type="ECO:0000313" key="4">
    <source>
        <dbReference type="Proteomes" id="UP000092574"/>
    </source>
</evidence>
<evidence type="ECO:0000259" key="2">
    <source>
        <dbReference type="Pfam" id="PF14028"/>
    </source>
</evidence>
<name>A0A1C7I9Z6_9FIRM</name>
<gene>
    <name evidence="3" type="ORF">A4V09_08150</name>
</gene>
<keyword evidence="4" id="KW-1185">Reference proteome</keyword>
<dbReference type="NCBIfam" id="TIGR03891">
    <property type="entry name" value="thiopep_ocin"/>
    <property type="match status" value="1"/>
</dbReference>
<sequence length="1021" mass="120215">MKKLFYDIGEFMYRRPTEYKSQIDFSEHEVKLICSNPAFREKVNIASPSLVEMMDIYMKNPKQLSEKKSNGLNISLLKYLIRSKERTTPFGLFTGVGTGCFSKSEKFPILMTKTEKKVNVDSEWLFGLVNIVEKNYAEKLEFKFNDACYIKGNRVILVYSTEKDAEEISIRFTKVFKVLFDKIKDYERYEKFIEILSSEYPSTSMKKIKLYINELISKGFLISNLRPSFSNADPLMYFIKQCERMEITDICEKANEIYKMCEDYSKTDIGNGIIKYNAIKTKMQTLYKCSSYLQVDTVIGGGDFQLNQDISKAICEVASLFVYLSNSPKKQHGYLEHYRNKFIEKYGIDREVPLLEMIDSSNGIGAPTPYLKPQNDFYDEYNTKDNYKYELKNYFLVEYEKALANNSYIDINMETLQKITDCTVQEEEIPISLELYFILKVEDGKVSLNLSPNCGSFVAGKTFGRFSVQSDNFANVLKKCNKEERKIRSPHSEICEISFLPSPTRNGNIVRTLSFREKETAVFTCGSKDKKDIVSLNDIYIGIFNEKFYARDKKTGKLIIFESNNMYNPMLNPNVFRFLQDISYEGKREWSEFPWSYIYADLRHIPTIKYKGIVLQNEKWKVNIQELELLKKDFESFKEKFLALIIGRNMPLNIYIVDADNRIRLNLATDLSMRIVYDEFKKHKDSDLVFEKVENGSDIIYDDGKTYATEIVVPLFRKNKEELSLIPLSQKTYTREQHMILPFNNWLYLKLYCNENREEELIAFYIMDFYESLKEKYGISYFYMRYADPKPHIRLRLHATRELLLQVYPQILKWYSELFSDQIVGDMTISVYDREIERYGGALLMDTAEKVFFEDSYIVENILRLKRLGKISLNLDDVAVVSIIMYVSQFYNKYEEQLQFLSINYHSSDFISEFKKKKDNLLRICDIENEWNNLNSMKDGKVVYELMWRRCKVISEYSEKIRKINPDPMFKNSIVASVIHLHCNRLIGTNRELERKLMAFAESVLYAKKYVMRRIEVNGKK</sequence>
<evidence type="ECO:0000259" key="1">
    <source>
        <dbReference type="Pfam" id="PF04738"/>
    </source>
</evidence>
<dbReference type="OrthoDB" id="1273722at2"/>
<accession>A0A1C7I9Z6</accession>
<dbReference type="STRING" id="1796616.A4V09_08150"/>